<evidence type="ECO:0000256" key="9">
    <source>
        <dbReference type="RuleBase" id="RU003794"/>
    </source>
</evidence>
<evidence type="ECO:0000313" key="14">
    <source>
        <dbReference type="Proteomes" id="UP000239504"/>
    </source>
</evidence>
<dbReference type="InterPro" id="IPR010627">
    <property type="entry name" value="Prepilin_pept_A24_N"/>
</dbReference>
<evidence type="ECO:0000256" key="4">
    <source>
        <dbReference type="ARBA" id="ARBA00022519"/>
    </source>
</evidence>
<dbReference type="InterPro" id="IPR050882">
    <property type="entry name" value="Prepilin_peptidase/N-MTase"/>
</dbReference>
<dbReference type="EC" id="2.1.1.-" evidence="9"/>
<keyword evidence="5 9" id="KW-0812">Transmembrane</keyword>
<feature type="transmembrane region" description="Helical" evidence="10">
    <location>
        <begin position="98"/>
        <end position="131"/>
    </location>
</feature>
<protein>
    <recommendedName>
        <fullName evidence="9">Prepilin leader peptidase/N-methyltransferase</fullName>
        <ecNumber evidence="9">2.1.1.-</ecNumber>
        <ecNumber evidence="9">3.4.23.43</ecNumber>
    </recommendedName>
</protein>
<dbReference type="EMBL" id="PJCH01000011">
    <property type="protein sequence ID" value="PQA86813.1"/>
    <property type="molecule type" value="Genomic_DNA"/>
</dbReference>
<feature type="transmembrane region" description="Helical" evidence="10">
    <location>
        <begin position="208"/>
        <end position="233"/>
    </location>
</feature>
<feature type="domain" description="Prepilin type IV endopeptidase peptidase" evidence="11">
    <location>
        <begin position="121"/>
        <end position="227"/>
    </location>
</feature>
<dbReference type="Pfam" id="PF01478">
    <property type="entry name" value="Peptidase_A24"/>
    <property type="match status" value="1"/>
</dbReference>
<dbReference type="AlphaFoldDB" id="A0A2S7K2U3"/>
<keyword evidence="9" id="KW-0511">Multifunctional enzyme</keyword>
<accession>A0A2S7K2U3</accession>
<keyword evidence="4" id="KW-0997">Cell inner membrane</keyword>
<keyword evidence="3" id="KW-1003">Cell membrane</keyword>
<dbReference type="GO" id="GO:0005886">
    <property type="term" value="C:plasma membrane"/>
    <property type="evidence" value="ECO:0007669"/>
    <property type="project" value="UniProtKB-SubCell"/>
</dbReference>
<dbReference type="GO" id="GO:0008168">
    <property type="term" value="F:methyltransferase activity"/>
    <property type="evidence" value="ECO:0007669"/>
    <property type="project" value="UniProtKB-KW"/>
</dbReference>
<dbReference type="PRINTS" id="PR00864">
    <property type="entry name" value="PREPILNPTASE"/>
</dbReference>
<keyword evidence="14" id="KW-1185">Reference proteome</keyword>
<evidence type="ECO:0000256" key="6">
    <source>
        <dbReference type="ARBA" id="ARBA00022989"/>
    </source>
</evidence>
<feature type="transmembrane region" description="Helical" evidence="10">
    <location>
        <begin position="168"/>
        <end position="188"/>
    </location>
</feature>
<sequence>MLNGGANIADWVFYATAAIGGALLGSFLNVVIHRGPVMWKLVEEPARGNLISPRSSCPACGAKIRGWRLIPLVSYAILGGKCADCGAKISLRYPLVELMGAAAGVVALLLFGLTGEAGLAFVFFLFLIALGVIDHETGYLPDALTLPLILLGFLANAFSLFAPVTDALLGAIIAYGAFRLIDLAFTRLRGLEGLGQGDAKLLAALGAWLGWMMLPVIVFLAALLALAGVLAMALGGAKMERETPVAFGPALAAAGALAMIAQGLRLSFFF</sequence>
<dbReference type="EC" id="3.4.23.43" evidence="9"/>
<evidence type="ECO:0000256" key="1">
    <source>
        <dbReference type="ARBA" id="ARBA00004429"/>
    </source>
</evidence>
<dbReference type="GO" id="GO:0032259">
    <property type="term" value="P:methylation"/>
    <property type="evidence" value="ECO:0007669"/>
    <property type="project" value="UniProtKB-KW"/>
</dbReference>
<keyword evidence="6 10" id="KW-1133">Transmembrane helix</keyword>
<evidence type="ECO:0000313" key="13">
    <source>
        <dbReference type="EMBL" id="PQA86813.1"/>
    </source>
</evidence>
<dbReference type="Pfam" id="PF06750">
    <property type="entry name" value="A24_N_bact"/>
    <property type="match status" value="1"/>
</dbReference>
<feature type="domain" description="Prepilin peptidase A24 N-terminal" evidence="12">
    <location>
        <begin position="21"/>
        <end position="109"/>
    </location>
</feature>
<reference evidence="13 14" key="1">
    <citation type="submission" date="2017-12" db="EMBL/GenBank/DDBJ databases">
        <authorList>
            <person name="Hurst M.R.H."/>
        </authorList>
    </citation>
    <scope>NUCLEOTIDE SEQUENCE [LARGE SCALE GENOMIC DNA]</scope>
    <source>
        <strain evidence="13 14">SY-3-19</strain>
    </source>
</reference>
<keyword evidence="9" id="KW-0378">Hydrolase</keyword>
<dbReference type="PANTHER" id="PTHR30487:SF0">
    <property type="entry name" value="PREPILIN LEADER PEPTIDASE_N-METHYLTRANSFERASE-RELATED"/>
    <property type="match status" value="1"/>
</dbReference>
<dbReference type="GO" id="GO:0004190">
    <property type="term" value="F:aspartic-type endopeptidase activity"/>
    <property type="evidence" value="ECO:0007669"/>
    <property type="project" value="UniProtKB-EC"/>
</dbReference>
<feature type="transmembrane region" description="Helical" evidence="10">
    <location>
        <begin position="143"/>
        <end position="161"/>
    </location>
</feature>
<comment type="catalytic activity">
    <reaction evidence="9">
        <text>Typically cleaves a -Gly-|-Phe- bond to release an N-terminal, basic peptide of 5-8 residues from type IV prepilin, and then N-methylates the new N-terminal amino group, the methyl donor being S-adenosyl-L-methionine.</text>
        <dbReference type="EC" id="3.4.23.43"/>
    </reaction>
</comment>
<dbReference type="InterPro" id="IPR014032">
    <property type="entry name" value="Peptidase_A24A_bac"/>
</dbReference>
<dbReference type="InterPro" id="IPR000045">
    <property type="entry name" value="Prepilin_IV_endopep_pep"/>
</dbReference>
<keyword evidence="9" id="KW-0808">Transferase</keyword>
<evidence type="ECO:0000259" key="11">
    <source>
        <dbReference type="Pfam" id="PF01478"/>
    </source>
</evidence>
<proteinExistence type="inferred from homology"/>
<keyword evidence="7 10" id="KW-0472">Membrane</keyword>
<evidence type="ECO:0000256" key="7">
    <source>
        <dbReference type="ARBA" id="ARBA00023136"/>
    </source>
</evidence>
<evidence type="ECO:0000259" key="12">
    <source>
        <dbReference type="Pfam" id="PF06750"/>
    </source>
</evidence>
<comment type="caution">
    <text evidence="13">The sequence shown here is derived from an EMBL/GenBank/DDBJ whole genome shotgun (WGS) entry which is preliminary data.</text>
</comment>
<dbReference type="PANTHER" id="PTHR30487">
    <property type="entry name" value="TYPE 4 PREPILIN-LIKE PROTEINS LEADER PEPTIDE-PROCESSING ENZYME"/>
    <property type="match status" value="1"/>
</dbReference>
<evidence type="ECO:0000256" key="3">
    <source>
        <dbReference type="ARBA" id="ARBA00022475"/>
    </source>
</evidence>
<dbReference type="RefSeq" id="WP_104830930.1">
    <property type="nucleotide sequence ID" value="NZ_PJCH01000011.1"/>
</dbReference>
<feature type="transmembrane region" description="Helical" evidence="10">
    <location>
        <begin position="12"/>
        <end position="32"/>
    </location>
</feature>
<keyword evidence="9" id="KW-0645">Protease</keyword>
<organism evidence="13 14">
    <name type="scientific">Hyphococcus luteus</name>
    <dbReference type="NCBI Taxonomy" id="2058213"/>
    <lineage>
        <taxon>Bacteria</taxon>
        <taxon>Pseudomonadati</taxon>
        <taxon>Pseudomonadota</taxon>
        <taxon>Alphaproteobacteria</taxon>
        <taxon>Parvularculales</taxon>
        <taxon>Parvularculaceae</taxon>
        <taxon>Hyphococcus</taxon>
    </lineage>
</organism>
<name>A0A2S7K2U3_9PROT</name>
<dbReference type="OrthoDB" id="9812439at2"/>
<feature type="transmembrane region" description="Helical" evidence="10">
    <location>
        <begin position="245"/>
        <end position="264"/>
    </location>
</feature>
<dbReference type="Proteomes" id="UP000239504">
    <property type="component" value="Unassembled WGS sequence"/>
</dbReference>
<comment type="function">
    <text evidence="9">Plays an essential role in type IV pili and type II pseudopili formation by proteolytically removing the leader sequence from substrate proteins and subsequently monomethylating the alpha-amino group of the newly exposed N-terminal phenylalanine.</text>
</comment>
<evidence type="ECO:0000256" key="8">
    <source>
        <dbReference type="RuleBase" id="RU003793"/>
    </source>
</evidence>
<evidence type="ECO:0000256" key="2">
    <source>
        <dbReference type="ARBA" id="ARBA00005801"/>
    </source>
</evidence>
<comment type="similarity">
    <text evidence="2 8">Belongs to the peptidase A24 family.</text>
</comment>
<evidence type="ECO:0000256" key="5">
    <source>
        <dbReference type="ARBA" id="ARBA00022692"/>
    </source>
</evidence>
<dbReference type="GO" id="GO:0006465">
    <property type="term" value="P:signal peptide processing"/>
    <property type="evidence" value="ECO:0007669"/>
    <property type="project" value="TreeGrafter"/>
</dbReference>
<dbReference type="Gene3D" id="1.20.120.1220">
    <property type="match status" value="1"/>
</dbReference>
<comment type="subcellular location">
    <subcellularLocation>
        <location evidence="1">Cell inner membrane</location>
        <topology evidence="1">Multi-pass membrane protein</topology>
    </subcellularLocation>
    <subcellularLocation>
        <location evidence="9">Cell membrane</location>
        <topology evidence="9">Multi-pass membrane protein</topology>
    </subcellularLocation>
</comment>
<gene>
    <name evidence="13" type="ORF">CW354_15120</name>
</gene>
<keyword evidence="9" id="KW-0489">Methyltransferase</keyword>
<evidence type="ECO:0000256" key="10">
    <source>
        <dbReference type="SAM" id="Phobius"/>
    </source>
</evidence>